<accession>A0ABR7G1S8</accession>
<comment type="caution">
    <text evidence="2">The sequence shown here is derived from an EMBL/GenBank/DDBJ whole genome shotgun (WGS) entry which is preliminary data.</text>
</comment>
<reference evidence="2 3" key="1">
    <citation type="submission" date="2020-08" db="EMBL/GenBank/DDBJ databases">
        <title>Genome public.</title>
        <authorList>
            <person name="Liu C."/>
            <person name="Sun Q."/>
        </authorList>
    </citation>
    <scope>NUCLEOTIDE SEQUENCE [LARGE SCALE GENOMIC DNA]</scope>
    <source>
        <strain evidence="2 3">NSJ-43</strain>
    </source>
</reference>
<evidence type="ECO:0000259" key="1">
    <source>
        <dbReference type="Pfam" id="PF00534"/>
    </source>
</evidence>
<gene>
    <name evidence="2" type="ORF">H8S01_10495</name>
</gene>
<dbReference type="Gene3D" id="3.40.50.2000">
    <property type="entry name" value="Glycogen Phosphorylase B"/>
    <property type="match status" value="1"/>
</dbReference>
<dbReference type="EMBL" id="JACOPD010000007">
    <property type="protein sequence ID" value="MBC5681388.1"/>
    <property type="molecule type" value="Genomic_DNA"/>
</dbReference>
<evidence type="ECO:0000313" key="2">
    <source>
        <dbReference type="EMBL" id="MBC5681388.1"/>
    </source>
</evidence>
<dbReference type="InterPro" id="IPR001296">
    <property type="entry name" value="Glyco_trans_1"/>
</dbReference>
<dbReference type="Proteomes" id="UP000628463">
    <property type="component" value="Unassembled WGS sequence"/>
</dbReference>
<evidence type="ECO:0000313" key="3">
    <source>
        <dbReference type="Proteomes" id="UP000628463"/>
    </source>
</evidence>
<keyword evidence="3" id="KW-1185">Reference proteome</keyword>
<dbReference type="PANTHER" id="PTHR45919">
    <property type="entry name" value="GDP-MAN:MAN(3)GLCNAC(2)-PP-DOL ALPHA-1,2-MANNOSYLTRANSFERASE"/>
    <property type="match status" value="1"/>
</dbReference>
<proteinExistence type="predicted"/>
<dbReference type="InterPro" id="IPR038013">
    <property type="entry name" value="ALG11"/>
</dbReference>
<sequence length="402" mass="47408">MSNRKKVAILNPYVATRGGGEKHMGYLCQFMEEYYNYDVDIDILVYSNEVFDVNSPDFVTIEDLNEQFSLNLKNTKIRKLDLLQYVRNHKEYLENKKALEKVTKEYDLFINFMFLSKHIGKAKKNVYEVMFPPLRYRWELNKTIFHKLFGAFLDELYYRSYDVYISNSKFTNRWQSEYWGESSKNHVVYPPVFSENEIAGRYDESKKKNIIISVGRFFVSAHSKKQLEMVQFFVNNQDVFKDYEYHLCGVVSDDKADQEYLQKVREEAAKVDNVFIHLACSHDELMELYGQAKIFWHGTGYGVDEDKEPEKMEHFGITTVEAMSFGAVPVVINKGGQKETVSEGVNGFRWDTEEECVNNTKKLIEDDNLRKKFAEKSVELANNYSIEKFYDANRRIFDEYKL</sequence>
<organism evidence="2 3">
    <name type="scientific">Lachnospira hominis</name>
    <name type="common">ex Liu et al. 2021</name>
    <dbReference type="NCBI Taxonomy" id="2763051"/>
    <lineage>
        <taxon>Bacteria</taxon>
        <taxon>Bacillati</taxon>
        <taxon>Bacillota</taxon>
        <taxon>Clostridia</taxon>
        <taxon>Lachnospirales</taxon>
        <taxon>Lachnospiraceae</taxon>
        <taxon>Lachnospira</taxon>
    </lineage>
</organism>
<feature type="domain" description="Glycosyl transferase family 1" evidence="1">
    <location>
        <begin position="198"/>
        <end position="376"/>
    </location>
</feature>
<dbReference type="SUPFAM" id="SSF53756">
    <property type="entry name" value="UDP-Glycosyltransferase/glycogen phosphorylase"/>
    <property type="match status" value="1"/>
</dbReference>
<dbReference type="PANTHER" id="PTHR45919:SF1">
    <property type="entry name" value="GDP-MAN:MAN(3)GLCNAC(2)-PP-DOL ALPHA-1,2-MANNOSYLTRANSFERASE"/>
    <property type="match status" value="1"/>
</dbReference>
<dbReference type="Pfam" id="PF00534">
    <property type="entry name" value="Glycos_transf_1"/>
    <property type="match status" value="1"/>
</dbReference>
<protein>
    <submittedName>
        <fullName evidence="2">Glycosyltransferase</fullName>
    </submittedName>
</protein>
<dbReference type="RefSeq" id="WP_186837163.1">
    <property type="nucleotide sequence ID" value="NZ_JACOPD010000007.1"/>
</dbReference>
<name>A0ABR7G1S8_9FIRM</name>